<dbReference type="PANTHER" id="PTHR42756">
    <property type="entry name" value="TRANSCRIPTIONAL REGULATOR, MARR"/>
    <property type="match status" value="1"/>
</dbReference>
<dbReference type="PRINTS" id="PR00598">
    <property type="entry name" value="HTHMARR"/>
</dbReference>
<keyword evidence="5" id="KW-0614">Plasmid</keyword>
<dbReference type="Pfam" id="PF12802">
    <property type="entry name" value="MarR_2"/>
    <property type="match status" value="1"/>
</dbReference>
<evidence type="ECO:0000256" key="1">
    <source>
        <dbReference type="ARBA" id="ARBA00023015"/>
    </source>
</evidence>
<dbReference type="Gene3D" id="1.10.10.10">
    <property type="entry name" value="Winged helix-like DNA-binding domain superfamily/Winged helix DNA-binding domain"/>
    <property type="match status" value="1"/>
</dbReference>
<dbReference type="EMBL" id="CP157963">
    <property type="protein sequence ID" value="XBT97728.1"/>
    <property type="molecule type" value="Genomic_DNA"/>
</dbReference>
<dbReference type="PANTHER" id="PTHR42756:SF1">
    <property type="entry name" value="TRANSCRIPTIONAL REPRESSOR OF EMRAB OPERON"/>
    <property type="match status" value="1"/>
</dbReference>
<dbReference type="InterPro" id="IPR000835">
    <property type="entry name" value="HTH_MarR-typ"/>
</dbReference>
<protein>
    <submittedName>
        <fullName evidence="5">MarR family transcriptional regulator</fullName>
    </submittedName>
</protein>
<gene>
    <name evidence="5" type="ORF">ABM479_34025</name>
</gene>
<dbReference type="GO" id="GO:0003677">
    <property type="term" value="F:DNA binding"/>
    <property type="evidence" value="ECO:0007669"/>
    <property type="project" value="UniProtKB-KW"/>
</dbReference>
<dbReference type="GO" id="GO:0003700">
    <property type="term" value="F:DNA-binding transcription factor activity"/>
    <property type="evidence" value="ECO:0007669"/>
    <property type="project" value="InterPro"/>
</dbReference>
<dbReference type="SUPFAM" id="SSF46785">
    <property type="entry name" value="Winged helix' DNA-binding domain"/>
    <property type="match status" value="1"/>
</dbReference>
<geneLocation type="plasmid" evidence="5">
    <name>unnamed3</name>
</geneLocation>
<dbReference type="InterPro" id="IPR036388">
    <property type="entry name" value="WH-like_DNA-bd_sf"/>
</dbReference>
<accession>A0AAU7S5H7</accession>
<dbReference type="InterPro" id="IPR036390">
    <property type="entry name" value="WH_DNA-bd_sf"/>
</dbReference>
<dbReference type="PROSITE" id="PS50995">
    <property type="entry name" value="HTH_MARR_2"/>
    <property type="match status" value="1"/>
</dbReference>
<dbReference type="RefSeq" id="WP_349962931.1">
    <property type="nucleotide sequence ID" value="NZ_CP157963.1"/>
</dbReference>
<dbReference type="AlphaFoldDB" id="A0AAU7S5H7"/>
<evidence type="ECO:0000313" key="5">
    <source>
        <dbReference type="EMBL" id="XBT97728.1"/>
    </source>
</evidence>
<evidence type="ECO:0000256" key="3">
    <source>
        <dbReference type="ARBA" id="ARBA00023163"/>
    </source>
</evidence>
<dbReference type="SMART" id="SM00347">
    <property type="entry name" value="HTH_MARR"/>
    <property type="match status" value="1"/>
</dbReference>
<organism evidence="5">
    <name type="scientific">Rhizobium sp. ZPR3</name>
    <dbReference type="NCBI Taxonomy" id="3158967"/>
    <lineage>
        <taxon>Bacteria</taxon>
        <taxon>Pseudomonadati</taxon>
        <taxon>Pseudomonadota</taxon>
        <taxon>Alphaproteobacteria</taxon>
        <taxon>Hyphomicrobiales</taxon>
        <taxon>Rhizobiaceae</taxon>
        <taxon>Rhizobium/Agrobacterium group</taxon>
        <taxon>Rhizobium</taxon>
    </lineage>
</organism>
<keyword evidence="3" id="KW-0804">Transcription</keyword>
<evidence type="ECO:0000256" key="2">
    <source>
        <dbReference type="ARBA" id="ARBA00023125"/>
    </source>
</evidence>
<feature type="domain" description="HTH marR-type" evidence="4">
    <location>
        <begin position="11"/>
        <end position="144"/>
    </location>
</feature>
<reference evidence="5" key="1">
    <citation type="submission" date="2024-06" db="EMBL/GenBank/DDBJ databases">
        <authorList>
            <person name="Li T."/>
            <person name="Gao R."/>
        </authorList>
    </citation>
    <scope>NUCLEOTIDE SEQUENCE</scope>
    <source>
        <strain evidence="5">ZPR3</strain>
        <plasmid evidence="5">unnamed3</plasmid>
    </source>
</reference>
<keyword evidence="1" id="KW-0805">Transcription regulation</keyword>
<proteinExistence type="predicted"/>
<keyword evidence="2" id="KW-0238">DNA-binding</keyword>
<sequence>MHDIFERKEKFLRVGTALQKMARKIEEAFAQTAREQHLHPTDLSCIALLLLDPRPISPTEINSYLGLTSGSGTALLDRLEKAGYIRRAPNPRDRRGVCITLNEEAAREPINHLRKLQTQYYHVTDRFSNEELDTIHAYLEGIANLAFKVDKIDDDRRA</sequence>
<evidence type="ECO:0000259" key="4">
    <source>
        <dbReference type="PROSITE" id="PS50995"/>
    </source>
</evidence>
<name>A0AAU7S5H7_9HYPH</name>